<organism evidence="2 3">
    <name type="scientific">Yinghuangia aomiensis</name>
    <dbReference type="NCBI Taxonomy" id="676205"/>
    <lineage>
        <taxon>Bacteria</taxon>
        <taxon>Bacillati</taxon>
        <taxon>Actinomycetota</taxon>
        <taxon>Actinomycetes</taxon>
        <taxon>Kitasatosporales</taxon>
        <taxon>Streptomycetaceae</taxon>
        <taxon>Yinghuangia</taxon>
    </lineage>
</organism>
<protein>
    <recommendedName>
        <fullName evidence="1">DUF397 domain-containing protein</fullName>
    </recommendedName>
</protein>
<sequence length="63" mass="6609">MNVELAWRKSSYSDNEGGDCVEVAGLPGVVLLRDSKVVAGPRLVVTAKSWDALVSVTASHPLG</sequence>
<comment type="caution">
    <text evidence="2">The sequence shown here is derived from an EMBL/GenBank/DDBJ whole genome shotgun (WGS) entry which is preliminary data.</text>
</comment>
<dbReference type="RefSeq" id="WP_345680545.1">
    <property type="nucleotide sequence ID" value="NZ_BAABHS010000049.1"/>
</dbReference>
<evidence type="ECO:0000259" key="1">
    <source>
        <dbReference type="Pfam" id="PF04149"/>
    </source>
</evidence>
<gene>
    <name evidence="2" type="ORF">GCM10023205_77290</name>
</gene>
<evidence type="ECO:0000313" key="2">
    <source>
        <dbReference type="EMBL" id="GAA4993202.1"/>
    </source>
</evidence>
<proteinExistence type="predicted"/>
<dbReference type="Pfam" id="PF04149">
    <property type="entry name" value="DUF397"/>
    <property type="match status" value="1"/>
</dbReference>
<keyword evidence="3" id="KW-1185">Reference proteome</keyword>
<reference evidence="3" key="1">
    <citation type="journal article" date="2019" name="Int. J. Syst. Evol. Microbiol.">
        <title>The Global Catalogue of Microorganisms (GCM) 10K type strain sequencing project: providing services to taxonomists for standard genome sequencing and annotation.</title>
        <authorList>
            <consortium name="The Broad Institute Genomics Platform"/>
            <consortium name="The Broad Institute Genome Sequencing Center for Infectious Disease"/>
            <person name="Wu L."/>
            <person name="Ma J."/>
        </authorList>
    </citation>
    <scope>NUCLEOTIDE SEQUENCE [LARGE SCALE GENOMIC DNA]</scope>
    <source>
        <strain evidence="3">JCM 17986</strain>
    </source>
</reference>
<name>A0ABP9IAF3_9ACTN</name>
<dbReference type="InterPro" id="IPR007278">
    <property type="entry name" value="DUF397"/>
</dbReference>
<dbReference type="Proteomes" id="UP001500466">
    <property type="component" value="Unassembled WGS sequence"/>
</dbReference>
<accession>A0ABP9IAF3</accession>
<evidence type="ECO:0000313" key="3">
    <source>
        <dbReference type="Proteomes" id="UP001500466"/>
    </source>
</evidence>
<dbReference type="EMBL" id="BAABHS010000049">
    <property type="protein sequence ID" value="GAA4993202.1"/>
    <property type="molecule type" value="Genomic_DNA"/>
</dbReference>
<feature type="domain" description="DUF397" evidence="1">
    <location>
        <begin position="5"/>
        <end position="55"/>
    </location>
</feature>